<dbReference type="Proteomes" id="UP001604277">
    <property type="component" value="Unassembled WGS sequence"/>
</dbReference>
<dbReference type="AlphaFoldDB" id="A0ABD1T5W8"/>
<keyword evidence="3" id="KW-1185">Reference proteome</keyword>
<sequence>MNLGGNWGIINGDTLYKLLKTRLQIIKTETRPKEHGNYQNIEEIFLCTLAPPLAEPVVGLGGHNEDNPENSTDISPESFWVSKDVIYDWIDRNTFYERKESNKGNSNSANLNSNINPGSNSNSQRYSVNLNSKASIIGLPKTQKTTYVDSRRRNCKPINIRLFPKRSKSVGKTTISMTEPSSPKFSEACMCTNSTIKEFSKGT</sequence>
<accession>A0ABD1T5W8</accession>
<proteinExistence type="predicted"/>
<evidence type="ECO:0000313" key="3">
    <source>
        <dbReference type="Proteomes" id="UP001604277"/>
    </source>
</evidence>
<reference evidence="3" key="1">
    <citation type="submission" date="2024-07" db="EMBL/GenBank/DDBJ databases">
        <title>Two chromosome-level genome assemblies of Korean endemic species Abeliophyllum distichum and Forsythia ovata (Oleaceae).</title>
        <authorList>
            <person name="Jang H."/>
        </authorList>
    </citation>
    <scope>NUCLEOTIDE SEQUENCE [LARGE SCALE GENOMIC DNA]</scope>
</reference>
<evidence type="ECO:0000313" key="2">
    <source>
        <dbReference type="EMBL" id="KAL2508102.1"/>
    </source>
</evidence>
<dbReference type="PANTHER" id="PTHR34120">
    <property type="entry name" value="EXPRESSED PROTEIN"/>
    <property type="match status" value="1"/>
</dbReference>
<name>A0ABD1T5W8_9LAMI</name>
<dbReference type="EMBL" id="JBFOLJ010000009">
    <property type="protein sequence ID" value="KAL2508102.1"/>
    <property type="molecule type" value="Genomic_DNA"/>
</dbReference>
<gene>
    <name evidence="2" type="ORF">Fot_31749</name>
</gene>
<organism evidence="2 3">
    <name type="scientific">Forsythia ovata</name>
    <dbReference type="NCBI Taxonomy" id="205694"/>
    <lineage>
        <taxon>Eukaryota</taxon>
        <taxon>Viridiplantae</taxon>
        <taxon>Streptophyta</taxon>
        <taxon>Embryophyta</taxon>
        <taxon>Tracheophyta</taxon>
        <taxon>Spermatophyta</taxon>
        <taxon>Magnoliopsida</taxon>
        <taxon>eudicotyledons</taxon>
        <taxon>Gunneridae</taxon>
        <taxon>Pentapetalae</taxon>
        <taxon>asterids</taxon>
        <taxon>lamiids</taxon>
        <taxon>Lamiales</taxon>
        <taxon>Oleaceae</taxon>
        <taxon>Forsythieae</taxon>
        <taxon>Forsythia</taxon>
    </lineage>
</organism>
<feature type="compositionally biased region" description="Low complexity" evidence="1">
    <location>
        <begin position="103"/>
        <end position="123"/>
    </location>
</feature>
<feature type="region of interest" description="Disordered" evidence="1">
    <location>
        <begin position="99"/>
        <end position="124"/>
    </location>
</feature>
<protein>
    <recommendedName>
        <fullName evidence="4">Protein TIC 214</fullName>
    </recommendedName>
</protein>
<evidence type="ECO:0000256" key="1">
    <source>
        <dbReference type="SAM" id="MobiDB-lite"/>
    </source>
</evidence>
<dbReference type="PANTHER" id="PTHR34120:SF2">
    <property type="entry name" value="OS01G0860900 PROTEIN"/>
    <property type="match status" value="1"/>
</dbReference>
<comment type="caution">
    <text evidence="2">The sequence shown here is derived from an EMBL/GenBank/DDBJ whole genome shotgun (WGS) entry which is preliminary data.</text>
</comment>
<evidence type="ECO:0008006" key="4">
    <source>
        <dbReference type="Google" id="ProtNLM"/>
    </source>
</evidence>